<evidence type="ECO:0000256" key="4">
    <source>
        <dbReference type="ARBA" id="ARBA00022475"/>
    </source>
</evidence>
<feature type="transmembrane region" description="Helical" evidence="9">
    <location>
        <begin position="119"/>
        <end position="143"/>
    </location>
</feature>
<evidence type="ECO:0000259" key="10">
    <source>
        <dbReference type="PROSITE" id="PS51202"/>
    </source>
</evidence>
<evidence type="ECO:0000256" key="6">
    <source>
        <dbReference type="ARBA" id="ARBA00022989"/>
    </source>
</evidence>
<evidence type="ECO:0000313" key="11">
    <source>
        <dbReference type="EMBL" id="MFC7320090.1"/>
    </source>
</evidence>
<dbReference type="SUPFAM" id="SSF116726">
    <property type="entry name" value="TrkA C-terminal domain-like"/>
    <property type="match status" value="1"/>
</dbReference>
<evidence type="ECO:0000256" key="7">
    <source>
        <dbReference type="ARBA" id="ARBA00023065"/>
    </source>
</evidence>
<keyword evidence="3" id="KW-0050">Antiport</keyword>
<accession>A0ABW2K1R4</accession>
<dbReference type="NCBIfam" id="NF003715">
    <property type="entry name" value="PRK05326.1-2"/>
    <property type="match status" value="1"/>
</dbReference>
<feature type="transmembrane region" description="Helical" evidence="9">
    <location>
        <begin position="37"/>
        <end position="56"/>
    </location>
</feature>
<evidence type="ECO:0000256" key="2">
    <source>
        <dbReference type="ARBA" id="ARBA00022448"/>
    </source>
</evidence>
<dbReference type="Gene3D" id="1.20.1530.20">
    <property type="match status" value="1"/>
</dbReference>
<dbReference type="EMBL" id="JBHTBY010000003">
    <property type="protein sequence ID" value="MFC7320090.1"/>
    <property type="molecule type" value="Genomic_DNA"/>
</dbReference>
<dbReference type="Gene3D" id="3.30.70.1450">
    <property type="entry name" value="Regulator of K+ conductance, C-terminal domain"/>
    <property type="match status" value="1"/>
</dbReference>
<dbReference type="Pfam" id="PF00999">
    <property type="entry name" value="Na_H_Exchanger"/>
    <property type="match status" value="1"/>
</dbReference>
<reference evidence="12" key="1">
    <citation type="journal article" date="2019" name="Int. J. Syst. Evol. Microbiol.">
        <title>The Global Catalogue of Microorganisms (GCM) 10K type strain sequencing project: providing services to taxonomists for standard genome sequencing and annotation.</title>
        <authorList>
            <consortium name="The Broad Institute Genomics Platform"/>
            <consortium name="The Broad Institute Genome Sequencing Center for Infectious Disease"/>
            <person name="Wu L."/>
            <person name="Ma J."/>
        </authorList>
    </citation>
    <scope>NUCLEOTIDE SEQUENCE [LARGE SCALE GENOMIC DNA]</scope>
    <source>
        <strain evidence="12">CCUG 73951</strain>
    </source>
</reference>
<proteinExistence type="predicted"/>
<comment type="caution">
    <text evidence="11">The sequence shown here is derived from an EMBL/GenBank/DDBJ whole genome shotgun (WGS) entry which is preliminary data.</text>
</comment>
<dbReference type="InterPro" id="IPR006037">
    <property type="entry name" value="RCK_C"/>
</dbReference>
<feature type="domain" description="RCK C-terminal" evidence="10">
    <location>
        <begin position="407"/>
        <end position="488"/>
    </location>
</feature>
<feature type="transmembrane region" description="Helical" evidence="9">
    <location>
        <begin position="370"/>
        <end position="390"/>
    </location>
</feature>
<dbReference type="InterPro" id="IPR038770">
    <property type="entry name" value="Na+/solute_symporter_sf"/>
</dbReference>
<sequence>MIHEILESNQFIMLVALLLIMSVVVTKFSSRLGVPSLVLFIAVGMLVGSDGLGYIYFDNAEIAQLVGIFALIVILFEGGMQTQWKAIKPVIAPSVTLATLGVILTSTIVGVAAKYVLGISWLEAFLLGSIVGSTDAAAVFAVLKGKNIRNKLEATLEAESGTNDPMAVFLTISFIQVLTMDETNVWGMVGSFFWQMGGGLAIGLLIGYVASFALNRINLDSSGLYPIFALGFAFLTYGASSLIQASGLLSVYVAAVLIGNSDLAYRYSILRFHEGFGWMAQILMFILLGLFVYPSEIFTWDVIVDGLFIALVLIFIARPAATFLSLIFFKFNIKEKLFLSWAGLRGAVPIVLAIFPLLTDVENSQLMFNVVFFIVIISTLLQGSTITWVAEKFKLVSESKTNPIHSLELISIGKANVELMEYDVNEKNLVVGQTLETMELPNKALINAIIRDGEVITPYGQTTIKAGDTLYIMVTKKVKKEVKEMLEAVAEEEVEEVKEEKNYNEKNRA</sequence>
<feature type="transmembrane region" description="Helical" evidence="9">
    <location>
        <begin position="62"/>
        <end position="78"/>
    </location>
</feature>
<evidence type="ECO:0000256" key="5">
    <source>
        <dbReference type="ARBA" id="ARBA00022692"/>
    </source>
</evidence>
<feature type="transmembrane region" description="Helical" evidence="9">
    <location>
        <begin position="192"/>
        <end position="212"/>
    </location>
</feature>
<name>A0ABW2K1R4_9BACI</name>
<comment type="subcellular location">
    <subcellularLocation>
        <location evidence="1">Cell membrane</location>
        <topology evidence="1">Multi-pass membrane protein</topology>
    </subcellularLocation>
</comment>
<feature type="transmembrane region" description="Helical" evidence="9">
    <location>
        <begin position="224"/>
        <end position="243"/>
    </location>
</feature>
<evidence type="ECO:0000256" key="1">
    <source>
        <dbReference type="ARBA" id="ARBA00004651"/>
    </source>
</evidence>
<dbReference type="InterPro" id="IPR036721">
    <property type="entry name" value="RCK_C_sf"/>
</dbReference>
<protein>
    <submittedName>
        <fullName evidence="11">Potassium/proton antiporter</fullName>
    </submittedName>
</protein>
<organism evidence="11 12">
    <name type="scientific">Halobacillus campisalis</name>
    <dbReference type="NCBI Taxonomy" id="435909"/>
    <lineage>
        <taxon>Bacteria</taxon>
        <taxon>Bacillati</taxon>
        <taxon>Bacillota</taxon>
        <taxon>Bacilli</taxon>
        <taxon>Bacillales</taxon>
        <taxon>Bacillaceae</taxon>
        <taxon>Halobacillus</taxon>
    </lineage>
</organism>
<keyword evidence="2" id="KW-0813">Transport</keyword>
<feature type="transmembrane region" description="Helical" evidence="9">
    <location>
        <begin position="275"/>
        <end position="294"/>
    </location>
</feature>
<dbReference type="RefSeq" id="WP_289216746.1">
    <property type="nucleotide sequence ID" value="NZ_JAPVRC010000008.1"/>
</dbReference>
<feature type="transmembrane region" description="Helical" evidence="9">
    <location>
        <begin position="249"/>
        <end position="268"/>
    </location>
</feature>
<keyword evidence="12" id="KW-1185">Reference proteome</keyword>
<evidence type="ECO:0000256" key="8">
    <source>
        <dbReference type="ARBA" id="ARBA00023136"/>
    </source>
</evidence>
<keyword evidence="4" id="KW-1003">Cell membrane</keyword>
<dbReference type="PANTHER" id="PTHR32507">
    <property type="entry name" value="NA(+)/H(+) ANTIPORTER 1"/>
    <property type="match status" value="1"/>
</dbReference>
<feature type="transmembrane region" description="Helical" evidence="9">
    <location>
        <begin position="338"/>
        <end position="358"/>
    </location>
</feature>
<keyword evidence="6 9" id="KW-1133">Transmembrane helix</keyword>
<keyword evidence="7" id="KW-0406">Ion transport</keyword>
<dbReference type="InterPro" id="IPR006153">
    <property type="entry name" value="Cation/H_exchanger_TM"/>
</dbReference>
<keyword evidence="5 9" id="KW-0812">Transmembrane</keyword>
<feature type="transmembrane region" description="Helical" evidence="9">
    <location>
        <begin position="90"/>
        <end position="113"/>
    </location>
</feature>
<dbReference type="PANTHER" id="PTHR32507:SF7">
    <property type="entry name" value="K(+)_H(+) ANTIPORTER NHAP2"/>
    <property type="match status" value="1"/>
</dbReference>
<dbReference type="PROSITE" id="PS51202">
    <property type="entry name" value="RCK_C"/>
    <property type="match status" value="1"/>
</dbReference>
<evidence type="ECO:0000256" key="3">
    <source>
        <dbReference type="ARBA" id="ARBA00022449"/>
    </source>
</evidence>
<dbReference type="Pfam" id="PF02080">
    <property type="entry name" value="TrkA_C"/>
    <property type="match status" value="1"/>
</dbReference>
<evidence type="ECO:0000256" key="9">
    <source>
        <dbReference type="SAM" id="Phobius"/>
    </source>
</evidence>
<evidence type="ECO:0000313" key="12">
    <source>
        <dbReference type="Proteomes" id="UP001596494"/>
    </source>
</evidence>
<feature type="transmembrane region" description="Helical" evidence="9">
    <location>
        <begin position="306"/>
        <end position="329"/>
    </location>
</feature>
<dbReference type="Proteomes" id="UP001596494">
    <property type="component" value="Unassembled WGS sequence"/>
</dbReference>
<keyword evidence="8 9" id="KW-0472">Membrane</keyword>
<gene>
    <name evidence="11" type="ORF">ACFQMN_04310</name>
</gene>
<feature type="transmembrane region" description="Helical" evidence="9">
    <location>
        <begin position="12"/>
        <end position="30"/>
    </location>
</feature>
<dbReference type="NCBIfam" id="NF003716">
    <property type="entry name" value="PRK05326.1-3"/>
    <property type="match status" value="1"/>
</dbReference>